<feature type="signal peptide" evidence="1">
    <location>
        <begin position="1"/>
        <end position="22"/>
    </location>
</feature>
<evidence type="ECO:0000313" key="2">
    <source>
        <dbReference type="EMBL" id="UXI70218.1"/>
    </source>
</evidence>
<dbReference type="Proteomes" id="UP001064632">
    <property type="component" value="Chromosome"/>
</dbReference>
<gene>
    <name evidence="2" type="ORF">N4264_11465</name>
</gene>
<feature type="chain" id="PRO_5045504472" description="Flagellar hook-length control protein" evidence="1">
    <location>
        <begin position="23"/>
        <end position="162"/>
    </location>
</feature>
<evidence type="ECO:0000313" key="3">
    <source>
        <dbReference type="Proteomes" id="UP001064632"/>
    </source>
</evidence>
<protein>
    <recommendedName>
        <fullName evidence="4">Flagellar hook-length control protein</fullName>
    </recommendedName>
</protein>
<evidence type="ECO:0000256" key="1">
    <source>
        <dbReference type="SAM" id="SignalP"/>
    </source>
</evidence>
<reference evidence="2" key="1">
    <citation type="submission" date="2022-09" db="EMBL/GenBank/DDBJ databases">
        <title>Tahibacter sp. nov., isolated from a fresh water.</title>
        <authorList>
            <person name="Baek J.H."/>
            <person name="Lee J.K."/>
            <person name="Kim J.M."/>
            <person name="Jeon C.O."/>
        </authorList>
    </citation>
    <scope>NUCLEOTIDE SEQUENCE</scope>
    <source>
        <strain evidence="2">W38</strain>
    </source>
</reference>
<proteinExistence type="predicted"/>
<keyword evidence="1" id="KW-0732">Signal</keyword>
<dbReference type="RefSeq" id="WP_261697169.1">
    <property type="nucleotide sequence ID" value="NZ_CP104694.1"/>
</dbReference>
<name>A0ABY6BJM0_9GAMM</name>
<accession>A0ABY6BJM0</accession>
<organism evidence="2 3">
    <name type="scientific">Tahibacter amnicola</name>
    <dbReference type="NCBI Taxonomy" id="2976241"/>
    <lineage>
        <taxon>Bacteria</taxon>
        <taxon>Pseudomonadati</taxon>
        <taxon>Pseudomonadota</taxon>
        <taxon>Gammaproteobacteria</taxon>
        <taxon>Lysobacterales</taxon>
        <taxon>Rhodanobacteraceae</taxon>
        <taxon>Tahibacter</taxon>
    </lineage>
</organism>
<keyword evidence="3" id="KW-1185">Reference proteome</keyword>
<dbReference type="EMBL" id="CP104694">
    <property type="protein sequence ID" value="UXI70218.1"/>
    <property type="molecule type" value="Genomic_DNA"/>
</dbReference>
<evidence type="ECO:0008006" key="4">
    <source>
        <dbReference type="Google" id="ProtNLM"/>
    </source>
</evidence>
<sequence length="162" mass="17326">MKTIMLGVVTVVLAMVAGPTWAAAGKGMTWGKYSHDVTTGTDLVGCGGVCNPYVGDTQCRTLLPILCVRIDGSPNPGVAADFYHGWREGHITTTMPLAGTALTSQAVADQICAATFGTGWVMAEHHHPTGGGGWSWYAFGNIRQDTRFWTRIQNQPGNCWDP</sequence>